<reference evidence="3 4" key="1">
    <citation type="submission" date="2013-08" db="EMBL/GenBank/DDBJ databases">
        <authorList>
            <person name="Weinstock G."/>
            <person name="Sodergren E."/>
            <person name="Wylie T."/>
            <person name="Fulton L."/>
            <person name="Fulton R."/>
            <person name="Fronick C."/>
            <person name="O'Laughlin M."/>
            <person name="Godfrey J."/>
            <person name="Miner T."/>
            <person name="Herter B."/>
            <person name="Appelbaum E."/>
            <person name="Cordes M."/>
            <person name="Lek S."/>
            <person name="Wollam A."/>
            <person name="Pepin K.H."/>
            <person name="Palsikar V.B."/>
            <person name="Mitreva M."/>
            <person name="Wilson R.K."/>
        </authorList>
    </citation>
    <scope>NUCLEOTIDE SEQUENCE [LARGE SCALE GENOMIC DNA]</scope>
    <source>
        <strain evidence="3 4">ATCC 15930</strain>
    </source>
</reference>
<evidence type="ECO:0000256" key="2">
    <source>
        <dbReference type="SAM" id="SignalP"/>
    </source>
</evidence>
<keyword evidence="2" id="KW-0732">Signal</keyword>
<organism evidence="3 4">
    <name type="scientific">Hoylesella loescheii DSM 19665 = JCM 12249 = ATCC 15930</name>
    <dbReference type="NCBI Taxonomy" id="1122985"/>
    <lineage>
        <taxon>Bacteria</taxon>
        <taxon>Pseudomonadati</taxon>
        <taxon>Bacteroidota</taxon>
        <taxon>Bacteroidia</taxon>
        <taxon>Bacteroidales</taxon>
        <taxon>Prevotellaceae</taxon>
        <taxon>Hoylesella</taxon>
    </lineage>
</organism>
<dbReference type="Proteomes" id="UP000027442">
    <property type="component" value="Unassembled WGS sequence"/>
</dbReference>
<dbReference type="EMBL" id="JNGW01000012">
    <property type="protein sequence ID" value="KDR53755.1"/>
    <property type="molecule type" value="Genomic_DNA"/>
</dbReference>
<evidence type="ECO:0008006" key="5">
    <source>
        <dbReference type="Google" id="ProtNLM"/>
    </source>
</evidence>
<dbReference type="eggNOG" id="COG1555">
    <property type="taxonomic scope" value="Bacteria"/>
</dbReference>
<keyword evidence="1" id="KW-0175">Coiled coil</keyword>
<gene>
    <name evidence="3" type="ORF">HMPREF1991_00122</name>
</gene>
<dbReference type="RefSeq" id="WP_018966516.1">
    <property type="nucleotide sequence ID" value="NZ_KL205498.1"/>
</dbReference>
<feature type="signal peptide" evidence="2">
    <location>
        <begin position="1"/>
        <end position="20"/>
    </location>
</feature>
<sequence>MKIRYVAFLLLMMCFLPSSAQDEIKWEEYYQRWLENNEQMEETNADAYETLSDMQAHPLNLNTATREDLERLPFLSPQQVESICEYLYHYAPVRSLAELALIESIDYDTRLLLQCFVYIEHSKPQQFPTLRNIIKYGKNEVAGEVKFPLTGASPANKKHLGYDVRHWLRYDFHLGEYVKAGLLASQDAGEPFFSNRNKAGYDFYSFYLLVRKMGRIKAAAVGRYRLRFGMGLVINNDYGFGKQASLATLGRTTGHVRAHSSRSEGNYLQGVAATINLAKGVDLSAFASYRYIDATPTKDGNAIKTILKTGYHRTKTELAHKHNALQSVVGTNLNFSHNGFHIGLTALHTAFNHNLQPDTVQRFRKYATHGQHFYNVGIDYGYLSRKLTIAGETAIDKNQALATINMATIRLSSRLDVMLLQRFYSYRYQALLARSFSEGGHVNNESAIYFGANWQPTRNWLISGYTDYAYFSQPRYRVSTSSTAWDNMLTATYTRGISTWMARYRFRKKQENATGSHKVIDKKENRFRLAYSLTTDNWHAKIQADGVMIQGNGLKSGWMASVSGGWQTTKTKLDAVLSYFNTNSFDSRIYTYERGLRYNFSFPSFFGRGYRTALLGRLAINSHLLFIAKLGYTHRFHIPKSQVNVHSNTQKDQADADLQLIWKF</sequence>
<proteinExistence type="predicted"/>
<feature type="chain" id="PRO_5001665498" description="Helix-hairpin-helix domain-containing protein" evidence="2">
    <location>
        <begin position="21"/>
        <end position="664"/>
    </location>
</feature>
<comment type="caution">
    <text evidence="3">The sequence shown here is derived from an EMBL/GenBank/DDBJ whole genome shotgun (WGS) entry which is preliminary data.</text>
</comment>
<accession>A0A069QLU7</accession>
<dbReference type="HOGENOM" id="CLU_024854_0_0_10"/>
<evidence type="ECO:0000313" key="3">
    <source>
        <dbReference type="EMBL" id="KDR53755.1"/>
    </source>
</evidence>
<evidence type="ECO:0000313" key="4">
    <source>
        <dbReference type="Proteomes" id="UP000027442"/>
    </source>
</evidence>
<name>A0A069QLU7_HOYLO</name>
<evidence type="ECO:0000256" key="1">
    <source>
        <dbReference type="SAM" id="Coils"/>
    </source>
</evidence>
<dbReference type="PATRIC" id="fig|1122985.7.peg.130"/>
<dbReference type="SUPFAM" id="SSF47781">
    <property type="entry name" value="RuvA domain 2-like"/>
    <property type="match status" value="1"/>
</dbReference>
<feature type="coiled-coil region" evidence="1">
    <location>
        <begin position="30"/>
        <end position="57"/>
    </location>
</feature>
<protein>
    <recommendedName>
        <fullName evidence="5">Helix-hairpin-helix domain-containing protein</fullName>
    </recommendedName>
</protein>
<dbReference type="AlphaFoldDB" id="A0A069QLU7"/>
<keyword evidence="4" id="KW-1185">Reference proteome</keyword>
<dbReference type="InterPro" id="IPR010994">
    <property type="entry name" value="RuvA_2-like"/>
</dbReference>